<evidence type="ECO:0000256" key="7">
    <source>
        <dbReference type="ARBA" id="ARBA00022692"/>
    </source>
</evidence>
<sequence>MRAHESNAQDTQTLDQNTDQNTQAQQRGHDDEDLARERQRDFRSYGWGLFLSLVLTLIPFGVAAFVPLPSIAHWIIIGECAVVQIIVHFRFFLHISFSRNTREDLQLILFTVLIITILAGGTLWILFDLYYRMMPGMAP</sequence>
<evidence type="ECO:0000256" key="17">
    <source>
        <dbReference type="SAM" id="MobiDB-lite"/>
    </source>
</evidence>
<evidence type="ECO:0000256" key="11">
    <source>
        <dbReference type="ARBA" id="ARBA00023136"/>
    </source>
</evidence>
<dbReference type="NCBIfam" id="TIGR02847">
    <property type="entry name" value="CyoD"/>
    <property type="match status" value="1"/>
</dbReference>
<comment type="subcellular location">
    <subcellularLocation>
        <location evidence="1">Cell membrane</location>
        <topology evidence="1">Multi-pass membrane protein</topology>
    </subcellularLocation>
</comment>
<dbReference type="RefSeq" id="WP_251591415.1">
    <property type="nucleotide sequence ID" value="NZ_JAMLJI010000001.1"/>
</dbReference>
<feature type="transmembrane region" description="Helical" evidence="18">
    <location>
        <begin position="45"/>
        <end position="65"/>
    </location>
</feature>
<name>A0ABU1GTX5_9GAMM</name>
<evidence type="ECO:0000256" key="15">
    <source>
        <dbReference type="ARBA" id="ARBA00031887"/>
    </source>
</evidence>
<accession>A0ABU1GTX5</accession>
<comment type="subunit">
    <text evidence="3">Heterooctamer of two A chains, two B chains, two C chains and two D chains.</text>
</comment>
<dbReference type="PANTHER" id="PTHR36835">
    <property type="entry name" value="CYTOCHROME BO(3) UBIQUINOL OXIDASE SUBUNIT 4"/>
    <property type="match status" value="1"/>
</dbReference>
<keyword evidence="10" id="KW-0560">Oxidoreductase</keyword>
<evidence type="ECO:0000256" key="6">
    <source>
        <dbReference type="ARBA" id="ARBA00022475"/>
    </source>
</evidence>
<comment type="caution">
    <text evidence="19">The sequence shown here is derived from an EMBL/GenBank/DDBJ whole genome shotgun (WGS) entry which is preliminary data.</text>
</comment>
<comment type="function">
    <text evidence="12">Cytochrome bo(3) ubiquinol terminal oxidase is the component of the aerobic respiratory chain of E.coli that predominates when cells are grown at high aeration. Has proton pump activity across the membrane in addition to electron transfer, pumping 2 protons/electron.</text>
</comment>
<protein>
    <recommendedName>
        <fullName evidence="4">Cytochrome bo(3) ubiquinol oxidase subunit 4</fullName>
    </recommendedName>
    <alternativeName>
        <fullName evidence="16">Cytochrome o ubiquinol oxidase subunit 4</fullName>
    </alternativeName>
    <alternativeName>
        <fullName evidence="13">Oxidase bo(3) subunit 4</fullName>
    </alternativeName>
    <alternativeName>
        <fullName evidence="14">Ubiquinol oxidase polypeptide IV</fullName>
    </alternativeName>
    <alternativeName>
        <fullName evidence="15">Ubiquinol oxidase subunit 4</fullName>
    </alternativeName>
</protein>
<dbReference type="Proteomes" id="UP001269375">
    <property type="component" value="Unassembled WGS sequence"/>
</dbReference>
<proteinExistence type="inferred from homology"/>
<feature type="compositionally biased region" description="Low complexity" evidence="17">
    <location>
        <begin position="8"/>
        <end position="26"/>
    </location>
</feature>
<dbReference type="InterPro" id="IPR014210">
    <property type="entry name" value="Cyt_o_ubiqinol_oxidase_su4"/>
</dbReference>
<evidence type="ECO:0000256" key="9">
    <source>
        <dbReference type="ARBA" id="ARBA00022989"/>
    </source>
</evidence>
<organism evidence="19 20">
    <name type="scientific">Larsenimonas suaedae</name>
    <dbReference type="NCBI Taxonomy" id="1851019"/>
    <lineage>
        <taxon>Bacteria</taxon>
        <taxon>Pseudomonadati</taxon>
        <taxon>Pseudomonadota</taxon>
        <taxon>Gammaproteobacteria</taxon>
        <taxon>Oceanospirillales</taxon>
        <taxon>Halomonadaceae</taxon>
        <taxon>Larsenimonas</taxon>
    </lineage>
</organism>
<evidence type="ECO:0000256" key="13">
    <source>
        <dbReference type="ARBA" id="ARBA00030071"/>
    </source>
</evidence>
<keyword evidence="8" id="KW-0249">Electron transport</keyword>
<evidence type="ECO:0000256" key="4">
    <source>
        <dbReference type="ARBA" id="ARBA00014689"/>
    </source>
</evidence>
<evidence type="ECO:0000256" key="18">
    <source>
        <dbReference type="SAM" id="Phobius"/>
    </source>
</evidence>
<evidence type="ECO:0000256" key="14">
    <source>
        <dbReference type="ARBA" id="ARBA00030211"/>
    </source>
</evidence>
<evidence type="ECO:0000313" key="20">
    <source>
        <dbReference type="Proteomes" id="UP001269375"/>
    </source>
</evidence>
<keyword evidence="5" id="KW-0813">Transport</keyword>
<feature type="transmembrane region" description="Helical" evidence="18">
    <location>
        <begin position="71"/>
        <end position="93"/>
    </location>
</feature>
<evidence type="ECO:0000313" key="19">
    <source>
        <dbReference type="EMBL" id="MDR5895477.1"/>
    </source>
</evidence>
<gene>
    <name evidence="19" type="primary">cyoD</name>
    <name evidence="19" type="ORF">QC825_05260</name>
</gene>
<feature type="region of interest" description="Disordered" evidence="17">
    <location>
        <begin position="1"/>
        <end position="33"/>
    </location>
</feature>
<reference evidence="19 20" key="1">
    <citation type="submission" date="2023-04" db="EMBL/GenBank/DDBJ databases">
        <title>A long-awaited taxogenomic arrangement of the family Halomonadaceae.</title>
        <authorList>
            <person name="De La Haba R."/>
            <person name="Chuvochina M."/>
            <person name="Wittouck S."/>
            <person name="Arahal D.R."/>
            <person name="Sanchez-Porro C."/>
            <person name="Hugenholtz P."/>
            <person name="Ventosa A."/>
        </authorList>
    </citation>
    <scope>NUCLEOTIDE SEQUENCE [LARGE SCALE GENOMIC DNA]</scope>
    <source>
        <strain evidence="19 20">DSM 22428</strain>
    </source>
</reference>
<evidence type="ECO:0000256" key="10">
    <source>
        <dbReference type="ARBA" id="ARBA00023002"/>
    </source>
</evidence>
<dbReference type="Pfam" id="PF03626">
    <property type="entry name" value="COX4_pro"/>
    <property type="match status" value="1"/>
</dbReference>
<evidence type="ECO:0000256" key="5">
    <source>
        <dbReference type="ARBA" id="ARBA00022448"/>
    </source>
</evidence>
<dbReference type="InterPro" id="IPR050968">
    <property type="entry name" value="Cytochrome_c_oxidase_bac_sub4"/>
</dbReference>
<evidence type="ECO:0000256" key="1">
    <source>
        <dbReference type="ARBA" id="ARBA00004651"/>
    </source>
</evidence>
<keyword evidence="6" id="KW-1003">Cell membrane</keyword>
<dbReference type="InterPro" id="IPR005171">
    <property type="entry name" value="Cyt_c_oxidase_su4_prok"/>
</dbReference>
<evidence type="ECO:0000256" key="2">
    <source>
        <dbReference type="ARBA" id="ARBA00008079"/>
    </source>
</evidence>
<dbReference type="PANTHER" id="PTHR36835:SF1">
    <property type="entry name" value="CYTOCHROME BO(3) UBIQUINOL OXIDASE SUBUNIT 4"/>
    <property type="match status" value="1"/>
</dbReference>
<keyword evidence="20" id="KW-1185">Reference proteome</keyword>
<keyword evidence="9 18" id="KW-1133">Transmembrane helix</keyword>
<comment type="similarity">
    <text evidence="2">Belongs to the cytochrome c oxidase bacterial subunit 4 family.</text>
</comment>
<evidence type="ECO:0000256" key="3">
    <source>
        <dbReference type="ARBA" id="ARBA00011700"/>
    </source>
</evidence>
<evidence type="ECO:0000256" key="16">
    <source>
        <dbReference type="ARBA" id="ARBA00032185"/>
    </source>
</evidence>
<dbReference type="EMBL" id="JARWAO010000002">
    <property type="protein sequence ID" value="MDR5895477.1"/>
    <property type="molecule type" value="Genomic_DNA"/>
</dbReference>
<keyword evidence="11 18" id="KW-0472">Membrane</keyword>
<feature type="transmembrane region" description="Helical" evidence="18">
    <location>
        <begin position="105"/>
        <end position="127"/>
    </location>
</feature>
<keyword evidence="7 18" id="KW-0812">Transmembrane</keyword>
<evidence type="ECO:0000256" key="12">
    <source>
        <dbReference type="ARBA" id="ARBA00025694"/>
    </source>
</evidence>
<evidence type="ECO:0000256" key="8">
    <source>
        <dbReference type="ARBA" id="ARBA00022982"/>
    </source>
</evidence>